<dbReference type="STRING" id="44576.SAMN05421881_101424"/>
<evidence type="ECO:0000256" key="3">
    <source>
        <dbReference type="ARBA" id="ARBA00022884"/>
    </source>
</evidence>
<dbReference type="GO" id="GO:0051607">
    <property type="term" value="P:defense response to virus"/>
    <property type="evidence" value="ECO:0007669"/>
    <property type="project" value="UniProtKB-KW"/>
</dbReference>
<dbReference type="AlphaFoldDB" id="A0A1H3G5J9"/>
<comment type="similarity">
    <text evidence="1">Belongs to the CRISPR-associated Csm4 family.</text>
</comment>
<accession>A0A1H3G5J9</accession>
<gene>
    <name evidence="5" type="ORF">SAMN05421881_101424</name>
</gene>
<dbReference type="OrthoDB" id="9790529at2"/>
<dbReference type="Proteomes" id="UP000198640">
    <property type="component" value="Unassembled WGS sequence"/>
</dbReference>
<keyword evidence="6" id="KW-1185">Reference proteome</keyword>
<dbReference type="RefSeq" id="WP_090412882.1">
    <property type="nucleotide sequence ID" value="NZ_FNOY01000014.1"/>
</dbReference>
<name>A0A1H3G5J9_9PROT</name>
<proteinExistence type="inferred from homology"/>
<dbReference type="EMBL" id="FNOY01000014">
    <property type="protein sequence ID" value="SDX98546.1"/>
    <property type="molecule type" value="Genomic_DNA"/>
</dbReference>
<evidence type="ECO:0000256" key="2">
    <source>
        <dbReference type="ARBA" id="ARBA00016109"/>
    </source>
</evidence>
<evidence type="ECO:0000313" key="5">
    <source>
        <dbReference type="EMBL" id="SDX98546.1"/>
    </source>
</evidence>
<organism evidence="5 6">
    <name type="scientific">Nitrosomonas halophila</name>
    <dbReference type="NCBI Taxonomy" id="44576"/>
    <lineage>
        <taxon>Bacteria</taxon>
        <taxon>Pseudomonadati</taxon>
        <taxon>Pseudomonadota</taxon>
        <taxon>Betaproteobacteria</taxon>
        <taxon>Nitrosomonadales</taxon>
        <taxon>Nitrosomonadaceae</taxon>
        <taxon>Nitrosomonas</taxon>
    </lineage>
</organism>
<keyword evidence="3" id="KW-0694">RNA-binding</keyword>
<evidence type="ECO:0000256" key="1">
    <source>
        <dbReference type="ARBA" id="ARBA00005772"/>
    </source>
</evidence>
<sequence>MTLALYRARLQLHTALGTPLAGDTLFGQCCWAAREQWGETELQRLLDGYTDGHPWLVVSDGLPEGYLPKPTLPQSFEPAAGSATGPIDAATRKANKTKRWIPLTATGKPLKTMLKAAQSDKEAYANRPPIESIQPHNTLNRLTGTTGADVFAPYTQRQTFFASGQAIDLYLVLDESRLAVEKLRILLEAIGMHGHGRDASSGLGKFGVGAISPHRFEVMAPAKQTPSFWTLAPCAPQGLGFDGNNSYWRIITRFGRHGNRHALAANPFKNPVLLAATGAVFTADKPAGTLFIGQGLGSNGQLSNSEPATVQQGYAPVVNIHMDD</sequence>
<protein>
    <recommendedName>
        <fullName evidence="2">CRISPR system Cms protein Csm4</fullName>
    </recommendedName>
</protein>
<dbReference type="NCBIfam" id="TIGR01903">
    <property type="entry name" value="cas5_csm4"/>
    <property type="match status" value="1"/>
</dbReference>
<evidence type="ECO:0000256" key="4">
    <source>
        <dbReference type="ARBA" id="ARBA00023118"/>
    </source>
</evidence>
<dbReference type="GO" id="GO:0003723">
    <property type="term" value="F:RNA binding"/>
    <property type="evidence" value="ECO:0007669"/>
    <property type="project" value="UniProtKB-KW"/>
</dbReference>
<dbReference type="InterPro" id="IPR005510">
    <property type="entry name" value="Csm4"/>
</dbReference>
<evidence type="ECO:0000313" key="6">
    <source>
        <dbReference type="Proteomes" id="UP000198640"/>
    </source>
</evidence>
<reference evidence="5 6" key="1">
    <citation type="submission" date="2016-10" db="EMBL/GenBank/DDBJ databases">
        <authorList>
            <person name="de Groot N.N."/>
        </authorList>
    </citation>
    <scope>NUCLEOTIDE SEQUENCE [LARGE SCALE GENOMIC DNA]</scope>
    <source>
        <strain evidence="5 6">Nm1</strain>
    </source>
</reference>
<keyword evidence="4" id="KW-0051">Antiviral defense</keyword>